<dbReference type="RefSeq" id="WP_047240153.1">
    <property type="nucleotide sequence ID" value="NZ_CP011541.1"/>
</dbReference>
<dbReference type="KEGG" id="cei:CEPID_06040"/>
<evidence type="ECO:0000313" key="1">
    <source>
        <dbReference type="EMBL" id="AKK03069.1"/>
    </source>
</evidence>
<dbReference type="EMBL" id="CP011541">
    <property type="protein sequence ID" value="AKK03069.1"/>
    <property type="molecule type" value="Genomic_DNA"/>
</dbReference>
<dbReference type="Proteomes" id="UP000035368">
    <property type="component" value="Chromosome"/>
</dbReference>
<keyword evidence="2" id="KW-1185">Reference proteome</keyword>
<dbReference type="STRING" id="1050174.CEPID_06040"/>
<protein>
    <submittedName>
        <fullName evidence="1">Uncharacterized protein</fullName>
    </submittedName>
</protein>
<gene>
    <name evidence="1" type="ORF">CEPID_06040</name>
</gene>
<organism evidence="1 2">
    <name type="scientific">Corynebacterium epidermidicanis</name>
    <dbReference type="NCBI Taxonomy" id="1050174"/>
    <lineage>
        <taxon>Bacteria</taxon>
        <taxon>Bacillati</taxon>
        <taxon>Actinomycetota</taxon>
        <taxon>Actinomycetes</taxon>
        <taxon>Mycobacteriales</taxon>
        <taxon>Corynebacteriaceae</taxon>
        <taxon>Corynebacterium</taxon>
    </lineage>
</organism>
<dbReference type="AlphaFoldDB" id="A0A0G3GPH4"/>
<accession>A0A0G3GPH4</accession>
<name>A0A0G3GPH4_9CORY</name>
<dbReference type="PATRIC" id="fig|1050174.4.peg.1222"/>
<sequence length="217" mass="23644">MATINTNALANDIRTLYAALRATADTINADTAYSAEGKRQQWNNIATKYAPKLAELETKVNQLLPALDAHTTSLEDEYINPSTIPTSQRVVAELAAARTLNRGSISYNDAKARIERMAIEGTAEYADVILNQEAIMTGALDMATFRALLAEASSLYGEAIKQRPYLEAAINNYFKQWLNASRRLLSDVNTPDSYPETSIPAIEAITGAVGFTLQVPA</sequence>
<evidence type="ECO:0000313" key="2">
    <source>
        <dbReference type="Proteomes" id="UP000035368"/>
    </source>
</evidence>
<reference evidence="1 2" key="1">
    <citation type="submission" date="2015-05" db="EMBL/GenBank/DDBJ databases">
        <title>Complete genome sequence of Corynebacterium epidermidicanis DSM 45586, isolated from the skin of a dog suffering from pruritus.</title>
        <authorList>
            <person name="Ruckert C."/>
            <person name="Albersmeier A."/>
            <person name="Winkler A."/>
            <person name="Tauch A."/>
        </authorList>
    </citation>
    <scope>NUCLEOTIDE SEQUENCE [LARGE SCALE GENOMIC DNA]</scope>
    <source>
        <strain evidence="1 2">DSM 45586</strain>
    </source>
</reference>
<proteinExistence type="predicted"/>